<accession>A7VRJ3</accession>
<dbReference type="HOGENOM" id="CLU_3307392_0_0_9"/>
<evidence type="ECO:0000313" key="1">
    <source>
        <dbReference type="EMBL" id="EDO62315.1"/>
    </source>
</evidence>
<dbReference type="Proteomes" id="UP000003490">
    <property type="component" value="Unassembled WGS sequence"/>
</dbReference>
<reference evidence="1 2" key="1">
    <citation type="submission" date="2007-08" db="EMBL/GenBank/DDBJ databases">
        <title>Draft genome sequence of Clostridium leptum (DSM 753).</title>
        <authorList>
            <person name="Sudarsanam P."/>
            <person name="Ley R."/>
            <person name="Guruge J."/>
            <person name="Turnbaugh P.J."/>
            <person name="Mahowald M."/>
            <person name="Liep D."/>
            <person name="Gordon J."/>
        </authorList>
    </citation>
    <scope>NUCLEOTIDE SEQUENCE [LARGE SCALE GENOMIC DNA]</scope>
    <source>
        <strain evidence="1 2">DSM 753</strain>
    </source>
</reference>
<dbReference type="AlphaFoldDB" id="A7VRJ3"/>
<protein>
    <submittedName>
        <fullName evidence="1">Uncharacterized protein</fullName>
    </submittedName>
</protein>
<dbReference type="EMBL" id="ABCB02000016">
    <property type="protein sequence ID" value="EDO62315.1"/>
    <property type="molecule type" value="Genomic_DNA"/>
</dbReference>
<name>A7VRJ3_9FIRM</name>
<gene>
    <name evidence="1" type="ORF">CLOLEP_01177</name>
</gene>
<sequence length="39" mass="4578">MPVIVWLYSAVFQLYLDYRFFYGTQYAVRQSGGVGVVRK</sequence>
<reference evidence="1 2" key="2">
    <citation type="submission" date="2007-08" db="EMBL/GenBank/DDBJ databases">
        <authorList>
            <person name="Fulton L."/>
            <person name="Clifton S."/>
            <person name="Fulton B."/>
            <person name="Xu J."/>
            <person name="Minx P."/>
            <person name="Pepin K.H."/>
            <person name="Johnson M."/>
            <person name="Thiruvilangam P."/>
            <person name="Bhonagiri V."/>
            <person name="Nash W.E."/>
            <person name="Wang C."/>
            <person name="Mardis E.R."/>
            <person name="Wilson R.K."/>
        </authorList>
    </citation>
    <scope>NUCLEOTIDE SEQUENCE [LARGE SCALE GENOMIC DNA]</scope>
    <source>
        <strain evidence="1 2">DSM 753</strain>
    </source>
</reference>
<evidence type="ECO:0000313" key="2">
    <source>
        <dbReference type="Proteomes" id="UP000003490"/>
    </source>
</evidence>
<comment type="caution">
    <text evidence="1">The sequence shown here is derived from an EMBL/GenBank/DDBJ whole genome shotgun (WGS) entry which is preliminary data.</text>
</comment>
<proteinExistence type="predicted"/>
<organism evidence="1 2">
    <name type="scientific">[Clostridium] leptum DSM 753</name>
    <dbReference type="NCBI Taxonomy" id="428125"/>
    <lineage>
        <taxon>Bacteria</taxon>
        <taxon>Bacillati</taxon>
        <taxon>Bacillota</taxon>
        <taxon>Clostridia</taxon>
        <taxon>Eubacteriales</taxon>
        <taxon>Oscillospiraceae</taxon>
        <taxon>Oscillospiraceae incertae sedis</taxon>
    </lineage>
</organism>